<organism evidence="8 9">
    <name type="scientific">Lactiplantibacillus nangangensis</name>
    <dbReference type="NCBI Taxonomy" id="2559917"/>
    <lineage>
        <taxon>Bacteria</taxon>
        <taxon>Bacillati</taxon>
        <taxon>Bacillota</taxon>
        <taxon>Bacilli</taxon>
        <taxon>Lactobacillales</taxon>
        <taxon>Lactobacillaceae</taxon>
        <taxon>Lactiplantibacillus</taxon>
    </lineage>
</organism>
<dbReference type="InterPro" id="IPR016007">
    <property type="entry name" value="Alpha_rhamnosid"/>
</dbReference>
<feature type="domain" description="Alpha-L-rhamnosidase concanavalin-like" evidence="4">
    <location>
        <begin position="300"/>
        <end position="398"/>
    </location>
</feature>
<feature type="domain" description="Bacterial alpha-L-rhamnosidase N-terminal" evidence="5">
    <location>
        <begin position="131"/>
        <end position="269"/>
    </location>
</feature>
<dbReference type="GO" id="GO:0016787">
    <property type="term" value="F:hydrolase activity"/>
    <property type="evidence" value="ECO:0007669"/>
    <property type="project" value="UniProtKB-KW"/>
</dbReference>
<dbReference type="Pfam" id="PF08531">
    <property type="entry name" value="Bac_rhamnosid_N"/>
    <property type="match status" value="1"/>
</dbReference>
<dbReference type="PIRSF" id="PIRSF010631">
    <property type="entry name" value="A-rhamnsds"/>
    <property type="match status" value="1"/>
</dbReference>
<dbReference type="InterPro" id="IPR035398">
    <property type="entry name" value="Bac_rhamnosid_C"/>
</dbReference>
<feature type="domain" description="Alpha-L-rhamnosidase C-terminal" evidence="7">
    <location>
        <begin position="750"/>
        <end position="825"/>
    </location>
</feature>
<evidence type="ECO:0000259" key="6">
    <source>
        <dbReference type="Pfam" id="PF17389"/>
    </source>
</evidence>
<dbReference type="Gene3D" id="2.60.120.260">
    <property type="entry name" value="Galactose-binding domain-like"/>
    <property type="match status" value="2"/>
</dbReference>
<evidence type="ECO:0000256" key="2">
    <source>
        <dbReference type="ARBA" id="ARBA00012652"/>
    </source>
</evidence>
<evidence type="ECO:0000256" key="1">
    <source>
        <dbReference type="ARBA" id="ARBA00001445"/>
    </source>
</evidence>
<gene>
    <name evidence="8" type="ORF">ACFP1L_00375</name>
</gene>
<evidence type="ECO:0000256" key="3">
    <source>
        <dbReference type="ARBA" id="ARBA00022801"/>
    </source>
</evidence>
<dbReference type="Gene3D" id="1.50.10.10">
    <property type="match status" value="1"/>
</dbReference>
<name>A0ABW1SF62_9LACO</name>
<accession>A0ABW1SF62</accession>
<dbReference type="Pfam" id="PF17389">
    <property type="entry name" value="Bac_rhamnosid6H"/>
    <property type="match status" value="1"/>
</dbReference>
<dbReference type="InterPro" id="IPR035396">
    <property type="entry name" value="Bac_rhamnosid6H"/>
</dbReference>
<proteinExistence type="predicted"/>
<evidence type="ECO:0000259" key="7">
    <source>
        <dbReference type="Pfam" id="PF17390"/>
    </source>
</evidence>
<evidence type="ECO:0000313" key="9">
    <source>
        <dbReference type="Proteomes" id="UP001596171"/>
    </source>
</evidence>
<dbReference type="InterPro" id="IPR012341">
    <property type="entry name" value="6hp_glycosidase-like_sf"/>
</dbReference>
<comment type="caution">
    <text evidence="8">The sequence shown here is derived from an EMBL/GenBank/DDBJ whole genome shotgun (WGS) entry which is preliminary data.</text>
</comment>
<comment type="catalytic activity">
    <reaction evidence="1">
        <text>Hydrolysis of terminal non-reducing alpha-L-rhamnose residues in alpha-L-rhamnosides.</text>
        <dbReference type="EC" id="3.2.1.40"/>
    </reaction>
</comment>
<protein>
    <recommendedName>
        <fullName evidence="2">alpha-L-rhamnosidase</fullName>
        <ecNumber evidence="2">3.2.1.40</ecNumber>
    </recommendedName>
</protein>
<dbReference type="SUPFAM" id="SSF48208">
    <property type="entry name" value="Six-hairpin glycosidases"/>
    <property type="match status" value="1"/>
</dbReference>
<dbReference type="Pfam" id="PF17390">
    <property type="entry name" value="Bac_rhamnosid_C"/>
    <property type="match status" value="1"/>
</dbReference>
<dbReference type="Gene3D" id="2.60.420.10">
    <property type="entry name" value="Maltose phosphorylase, domain 3"/>
    <property type="match status" value="1"/>
</dbReference>
<dbReference type="Pfam" id="PF05592">
    <property type="entry name" value="Bac_rhamnosid"/>
    <property type="match status" value="1"/>
</dbReference>
<feature type="domain" description="Alpha-L-rhamnosidase six-hairpin glycosidase" evidence="6">
    <location>
        <begin position="403"/>
        <end position="747"/>
    </location>
</feature>
<dbReference type="InterPro" id="IPR013737">
    <property type="entry name" value="Bac_rhamnosid_N"/>
</dbReference>
<reference evidence="9" key="1">
    <citation type="journal article" date="2019" name="Int. J. Syst. Evol. Microbiol.">
        <title>The Global Catalogue of Microorganisms (GCM) 10K type strain sequencing project: providing services to taxonomists for standard genome sequencing and annotation.</title>
        <authorList>
            <consortium name="The Broad Institute Genomics Platform"/>
            <consortium name="The Broad Institute Genome Sequencing Center for Infectious Disease"/>
            <person name="Wu L."/>
            <person name="Ma J."/>
        </authorList>
    </citation>
    <scope>NUCLEOTIDE SEQUENCE [LARGE SCALE GENOMIC DNA]</scope>
    <source>
        <strain evidence="9">CCM 8930</strain>
    </source>
</reference>
<dbReference type="Proteomes" id="UP001596171">
    <property type="component" value="Unassembled WGS sequence"/>
</dbReference>
<evidence type="ECO:0000313" key="8">
    <source>
        <dbReference type="EMBL" id="MFC6200345.1"/>
    </source>
</evidence>
<dbReference type="InterPro" id="IPR008902">
    <property type="entry name" value="Rhamnosid_concanavalin"/>
</dbReference>
<sequence>MQLTQILINHMAEPIGFQFDNLRVEFKVAADRSQATTKQLKIWTTDKTKPVYTTAVMPYQNNFFDVDLALEPRTRYHVQISLTAGDQTAMKTSFFETGKMTETYTAQWIGNANAALQNTLFKKAITTAQPVTKARLYATGLGLYETYIDDQKVGDEYLAPGVTAYDRWIQVQTYDVTAQLATPGEHQLLISTGDGWYKGNFGFDGGQNNIYGDQQMTLAELHLTYADGTTAVINTDHSWQTTSGRITKSAIYYGEDFDATITPSNWEPVTLLTKSTALLQDRLSLPIKIQTTLPAKELIQTPAKEQVLDFKQNQAGWFEFYNREPKGTKLTFQMGEILQNDNFYRENLRDARAAFTYVSDGKQRWVRPHFTYYGYRYVKVTGNTQPLNLSDFRAAVMYSDMAMTGTIQTDNAKVNRLFQNIQWGQKSNFFDVPTDCPQRDERLGWTGDADIFSNTAAFNMNVYQFFKKYAKDMAVEQAQHDGMLTMYAPAMGVDDGGAAVWGDAATTIPWNMYQTYGDPAILKQNYQSMRAWVDWITANTKTPNLWTGMFQFGDWIALDGENPALPTGKTDEDFIASVYYAYSSQIVADTAKLFNDTDVAKHYTDQAEAIKVAIQHEYITENGRLALDTQTAYALALAFKLVPTNQIQRVVADLVTRLHKDNDHLQTGFVGTPFICQVLSQYGQHQLATKIFMQEDFPSWLYAVNMGATTVWERWNSVQPDGSMNPEGMNSLNHYSIGAIMAWAYRYLVGFRDHTPGYQEVTIAPNFDYRLKKVDGTFETPYGRLSLAYQLETTDEHQITGQLTVPFGVTAHINLPRATQVTVNDDTLPGSFDLTAGTYQFSYLPTHDYIGRYTAETPAAAIMADNELVAKIDSIDPVLTFFKQDPDAVQGGLGSMSLTKLNTLLPFISIPADHLTAINQLLAQTPLLSERQTKSEAITHD</sequence>
<dbReference type="PANTHER" id="PTHR33307">
    <property type="entry name" value="ALPHA-RHAMNOSIDASE (EUROFUNG)"/>
    <property type="match status" value="1"/>
</dbReference>
<dbReference type="EMBL" id="JBHSSE010000002">
    <property type="protein sequence ID" value="MFC6200345.1"/>
    <property type="molecule type" value="Genomic_DNA"/>
</dbReference>
<dbReference type="InterPro" id="IPR008928">
    <property type="entry name" value="6-hairpin_glycosidase_sf"/>
</dbReference>
<evidence type="ECO:0000259" key="4">
    <source>
        <dbReference type="Pfam" id="PF05592"/>
    </source>
</evidence>
<evidence type="ECO:0000259" key="5">
    <source>
        <dbReference type="Pfam" id="PF08531"/>
    </source>
</evidence>
<keyword evidence="9" id="KW-1185">Reference proteome</keyword>
<keyword evidence="3 8" id="KW-0378">Hydrolase</keyword>
<dbReference type="RefSeq" id="WP_137616119.1">
    <property type="nucleotide sequence ID" value="NZ_BJDI01000007.1"/>
</dbReference>
<dbReference type="EC" id="3.2.1.40" evidence="2"/>
<dbReference type="PANTHER" id="PTHR33307:SF6">
    <property type="entry name" value="ALPHA-RHAMNOSIDASE (EUROFUNG)-RELATED"/>
    <property type="match status" value="1"/>
</dbReference>